<dbReference type="SMART" id="SM00512">
    <property type="entry name" value="Skp1"/>
    <property type="match status" value="1"/>
</dbReference>
<keyword evidence="5" id="KW-1185">Reference proteome</keyword>
<proteinExistence type="inferred from homology"/>
<comment type="similarity">
    <text evidence="1">Belongs to the SKP1 family.</text>
</comment>
<dbReference type="InterPro" id="IPR016897">
    <property type="entry name" value="SKP1"/>
</dbReference>
<reference evidence="4" key="1">
    <citation type="submission" date="2022-01" db="EMBL/GenBank/DDBJ databases">
        <title>Genome Sequence Resource for Two Populations of Ditylenchus destructor, the Migratory Endoparasitic Phytonematode.</title>
        <authorList>
            <person name="Zhang H."/>
            <person name="Lin R."/>
            <person name="Xie B."/>
        </authorList>
    </citation>
    <scope>NUCLEOTIDE SEQUENCE</scope>
    <source>
        <strain evidence="4">BazhouSP</strain>
    </source>
</reference>
<organism evidence="4 5">
    <name type="scientific">Ditylenchus destructor</name>
    <dbReference type="NCBI Taxonomy" id="166010"/>
    <lineage>
        <taxon>Eukaryota</taxon>
        <taxon>Metazoa</taxon>
        <taxon>Ecdysozoa</taxon>
        <taxon>Nematoda</taxon>
        <taxon>Chromadorea</taxon>
        <taxon>Rhabditida</taxon>
        <taxon>Tylenchina</taxon>
        <taxon>Tylenchomorpha</taxon>
        <taxon>Sphaerularioidea</taxon>
        <taxon>Anguinidae</taxon>
        <taxon>Anguininae</taxon>
        <taxon>Ditylenchus</taxon>
    </lineage>
</organism>
<feature type="region of interest" description="Disordered" evidence="3">
    <location>
        <begin position="1"/>
        <end position="21"/>
    </location>
</feature>
<gene>
    <name evidence="4" type="ORF">DdX_09612</name>
</gene>
<dbReference type="SUPFAM" id="SSF54695">
    <property type="entry name" value="POZ domain"/>
    <property type="match status" value="1"/>
</dbReference>
<dbReference type="Proteomes" id="UP001201812">
    <property type="component" value="Unassembled WGS sequence"/>
</dbReference>
<accession>A0AAD4N2B5</accession>
<evidence type="ECO:0000313" key="4">
    <source>
        <dbReference type="EMBL" id="KAI1712520.1"/>
    </source>
</evidence>
<keyword evidence="2" id="KW-0833">Ubl conjugation pathway</keyword>
<dbReference type="GO" id="GO:0006511">
    <property type="term" value="P:ubiquitin-dependent protein catabolic process"/>
    <property type="evidence" value="ECO:0007669"/>
    <property type="project" value="InterPro"/>
</dbReference>
<dbReference type="InterPro" id="IPR001232">
    <property type="entry name" value="SKP1-like"/>
</dbReference>
<dbReference type="SUPFAM" id="SSF81382">
    <property type="entry name" value="Skp1 dimerisation domain-like"/>
    <property type="match status" value="1"/>
</dbReference>
<evidence type="ECO:0000313" key="5">
    <source>
        <dbReference type="Proteomes" id="UP001201812"/>
    </source>
</evidence>
<evidence type="ECO:0000256" key="3">
    <source>
        <dbReference type="SAM" id="MobiDB-lite"/>
    </source>
</evidence>
<dbReference type="PANTHER" id="PTHR11165">
    <property type="entry name" value="SKP1"/>
    <property type="match status" value="1"/>
</dbReference>
<name>A0AAD4N2B5_9BILA</name>
<dbReference type="AlphaFoldDB" id="A0AAD4N2B5"/>
<dbReference type="Gene3D" id="3.30.710.10">
    <property type="entry name" value="Potassium Channel Kv1.1, Chain A"/>
    <property type="match status" value="1"/>
</dbReference>
<dbReference type="EMBL" id="JAKKPZ010000018">
    <property type="protein sequence ID" value="KAI1712520.1"/>
    <property type="molecule type" value="Genomic_DNA"/>
</dbReference>
<evidence type="ECO:0000256" key="2">
    <source>
        <dbReference type="ARBA" id="ARBA00022786"/>
    </source>
</evidence>
<dbReference type="InterPro" id="IPR011333">
    <property type="entry name" value="SKP1/BTB/POZ_sf"/>
</dbReference>
<dbReference type="InterPro" id="IPR036296">
    <property type="entry name" value="SKP1-like_dim_sf"/>
</dbReference>
<comment type="caution">
    <text evidence="4">The sequence shown here is derived from an EMBL/GenBank/DDBJ whole genome shotgun (WGS) entry which is preliminary data.</text>
</comment>
<protein>
    <submittedName>
        <fullName evidence="4">SKP1-like protein 10</fullName>
    </submittedName>
</protein>
<sequence>MSSDAKPAPAETNESDTKAKRKIVQCRTGDGGLFEVPLNVISQAGTFAQMYSDLQLGAKSAAPFEFPMPAVSAKVFEELVEFCEQRIGVPEPVIEREPPTFCAKWFELNDFEKNFLEVKSVPELKELWMAARYLDIKSVCLFVPQEIATRLIPLVGDNKKVLEFLNEPDDLSEEEKSARSKKNIWLKYC</sequence>
<evidence type="ECO:0000256" key="1">
    <source>
        <dbReference type="ARBA" id="ARBA00009993"/>
    </source>
</evidence>